<dbReference type="Pfam" id="PF12893">
    <property type="entry name" value="Lumazine_bd_2"/>
    <property type="match status" value="1"/>
</dbReference>
<dbReference type="Proteomes" id="UP001073122">
    <property type="component" value="Unassembled WGS sequence"/>
</dbReference>
<evidence type="ECO:0000313" key="3">
    <source>
        <dbReference type="Proteomes" id="UP001073122"/>
    </source>
</evidence>
<dbReference type="InterPro" id="IPR032710">
    <property type="entry name" value="NTF2-like_dom_sf"/>
</dbReference>
<accession>A0ABT3XUV7</accession>
<evidence type="ECO:0000313" key="2">
    <source>
        <dbReference type="EMBL" id="MCX8525414.1"/>
    </source>
</evidence>
<gene>
    <name evidence="2" type="ORF">OF897_15980</name>
</gene>
<dbReference type="EMBL" id="JAOVZW010000019">
    <property type="protein sequence ID" value="MCX8525414.1"/>
    <property type="molecule type" value="Genomic_DNA"/>
</dbReference>
<keyword evidence="1" id="KW-0732">Signal</keyword>
<sequence>MKKVFLVLVLFLHCLCFGQNLEENLVKETINNLFTGMKNADAKMLSSAFSENAILQTVSKDGTIKTDDLKIFFTSVSNSSKNDLDERINFVSIQIDGNLASVFTPYEFYFKGKFSHCGANSFQLVKQNNIWKIQYLIDTRRKENCKK</sequence>
<comment type="caution">
    <text evidence="2">The sequence shown here is derived from an EMBL/GenBank/DDBJ whole genome shotgun (WGS) entry which is preliminary data.</text>
</comment>
<feature type="signal peptide" evidence="1">
    <location>
        <begin position="1"/>
        <end position="18"/>
    </location>
</feature>
<name>A0ABT3XUV7_9FLAO</name>
<dbReference type="Gene3D" id="3.10.450.50">
    <property type="match status" value="1"/>
</dbReference>
<proteinExistence type="predicted"/>
<dbReference type="InterPro" id="IPR039437">
    <property type="entry name" value="FrzH/put_lumazine-bd"/>
</dbReference>
<dbReference type="SUPFAM" id="SSF54427">
    <property type="entry name" value="NTF2-like"/>
    <property type="match status" value="1"/>
</dbReference>
<reference evidence="2" key="1">
    <citation type="submission" date="2022-10" db="EMBL/GenBank/DDBJ databases">
        <title>Chryseobacterium sp. nov., a novel bacterial species.</title>
        <authorList>
            <person name="Cao Y."/>
        </authorList>
    </citation>
    <scope>NUCLEOTIDE SEQUENCE</scope>
    <source>
        <strain evidence="2">CCTCC AB2015118</strain>
    </source>
</reference>
<organism evidence="2 3">
    <name type="scientific">Chryseobacterium formosus</name>
    <dbReference type="NCBI Taxonomy" id="1537363"/>
    <lineage>
        <taxon>Bacteria</taxon>
        <taxon>Pseudomonadati</taxon>
        <taxon>Bacteroidota</taxon>
        <taxon>Flavobacteriia</taxon>
        <taxon>Flavobacteriales</taxon>
        <taxon>Weeksellaceae</taxon>
        <taxon>Chryseobacterium group</taxon>
        <taxon>Chryseobacterium</taxon>
    </lineage>
</organism>
<evidence type="ECO:0000256" key="1">
    <source>
        <dbReference type="SAM" id="SignalP"/>
    </source>
</evidence>
<dbReference type="RefSeq" id="WP_267266673.1">
    <property type="nucleotide sequence ID" value="NZ_JAOVZW010000019.1"/>
</dbReference>
<feature type="chain" id="PRO_5045682020" evidence="1">
    <location>
        <begin position="19"/>
        <end position="147"/>
    </location>
</feature>
<protein>
    <submittedName>
        <fullName evidence="2">Nuclear transport factor 2 family protein</fullName>
    </submittedName>
</protein>
<keyword evidence="3" id="KW-1185">Reference proteome</keyword>